<dbReference type="Proteomes" id="UP000473885">
    <property type="component" value="Unassembled WGS sequence"/>
</dbReference>
<dbReference type="RefSeq" id="WP_163248518.1">
    <property type="nucleotide sequence ID" value="NZ_SXDP01000002.1"/>
</dbReference>
<gene>
    <name evidence="1" type="ORF">FDF74_03185</name>
</gene>
<proteinExistence type="predicted"/>
<evidence type="ECO:0000313" key="1">
    <source>
        <dbReference type="EMBL" id="NEZ46214.1"/>
    </source>
</evidence>
<sequence length="63" mass="7242">MNRHCNKIPDHVLSTVNSLIKDCGMSKEEFIKNLANAYDINSGVDNYYDLLKDYDTYCDSFVS</sequence>
<dbReference type="AlphaFoldDB" id="A0A6M0R7Q6"/>
<organism evidence="1 2">
    <name type="scientific">Clostridium niameyense</name>
    <dbReference type="NCBI Taxonomy" id="1622073"/>
    <lineage>
        <taxon>Bacteria</taxon>
        <taxon>Bacillati</taxon>
        <taxon>Bacillota</taxon>
        <taxon>Clostridia</taxon>
        <taxon>Eubacteriales</taxon>
        <taxon>Clostridiaceae</taxon>
        <taxon>Clostridium</taxon>
    </lineage>
</organism>
<comment type="caution">
    <text evidence="1">The sequence shown here is derived from an EMBL/GenBank/DDBJ whole genome shotgun (WGS) entry which is preliminary data.</text>
</comment>
<name>A0A6M0R7Q6_9CLOT</name>
<evidence type="ECO:0000313" key="2">
    <source>
        <dbReference type="Proteomes" id="UP000473885"/>
    </source>
</evidence>
<accession>A0A6M0R7Q6</accession>
<keyword evidence="2" id="KW-1185">Reference proteome</keyword>
<reference evidence="1 2" key="1">
    <citation type="submission" date="2019-04" db="EMBL/GenBank/DDBJ databases">
        <title>Genome sequencing of Clostridium botulinum Groups I-IV and Clostridium butyricum.</title>
        <authorList>
            <person name="Brunt J."/>
            <person name="Van Vliet A.H.M."/>
            <person name="Stringer S.C."/>
            <person name="Carter A.T."/>
            <person name="Peck M.W."/>
        </authorList>
    </citation>
    <scope>NUCLEOTIDE SEQUENCE [LARGE SCALE GENOMIC DNA]</scope>
    <source>
        <strain evidence="1 2">IFR 18/094</strain>
    </source>
</reference>
<protein>
    <submittedName>
        <fullName evidence="1">Uncharacterized protein</fullName>
    </submittedName>
</protein>
<dbReference type="EMBL" id="SXDP01000002">
    <property type="protein sequence ID" value="NEZ46214.1"/>
    <property type="molecule type" value="Genomic_DNA"/>
</dbReference>